<dbReference type="Proteomes" id="UP000438429">
    <property type="component" value="Unassembled WGS sequence"/>
</dbReference>
<gene>
    <name evidence="1" type="ORF">F2P81_015885</name>
</gene>
<evidence type="ECO:0000313" key="2">
    <source>
        <dbReference type="Proteomes" id="UP000438429"/>
    </source>
</evidence>
<evidence type="ECO:0000313" key="1">
    <source>
        <dbReference type="EMBL" id="KAF0031330.1"/>
    </source>
</evidence>
<name>A0A6A4SHI0_SCOMX</name>
<protein>
    <submittedName>
        <fullName evidence="1">Uncharacterized protein</fullName>
    </submittedName>
</protein>
<dbReference type="EMBL" id="VEVO01000014">
    <property type="protein sequence ID" value="KAF0031330.1"/>
    <property type="molecule type" value="Genomic_DNA"/>
</dbReference>
<sequence length="96" mass="10802">MLFGHLTPPPRRLTVDLVVLCGTEHKGIKKGRKAVRCKAMSTPALMCEFVSERKFTIKADVPSLRRYDVAEIDRTVARDVFCSVFGGEGRCARLKY</sequence>
<reference evidence="1 2" key="1">
    <citation type="submission" date="2019-06" db="EMBL/GenBank/DDBJ databases">
        <title>Draft genomes of female and male turbot (Scophthalmus maximus).</title>
        <authorList>
            <person name="Xu H."/>
            <person name="Xu X.-W."/>
            <person name="Shao C."/>
            <person name="Chen S."/>
        </authorList>
    </citation>
    <scope>NUCLEOTIDE SEQUENCE [LARGE SCALE GENOMIC DNA]</scope>
    <source>
        <strain evidence="1">Ysfricsl-2016a</strain>
        <tissue evidence="1">Blood</tissue>
    </source>
</reference>
<proteinExistence type="predicted"/>
<dbReference type="AlphaFoldDB" id="A0A6A4SHI0"/>
<organism evidence="1 2">
    <name type="scientific">Scophthalmus maximus</name>
    <name type="common">Turbot</name>
    <name type="synonym">Psetta maxima</name>
    <dbReference type="NCBI Taxonomy" id="52904"/>
    <lineage>
        <taxon>Eukaryota</taxon>
        <taxon>Metazoa</taxon>
        <taxon>Chordata</taxon>
        <taxon>Craniata</taxon>
        <taxon>Vertebrata</taxon>
        <taxon>Euteleostomi</taxon>
        <taxon>Actinopterygii</taxon>
        <taxon>Neopterygii</taxon>
        <taxon>Teleostei</taxon>
        <taxon>Neoteleostei</taxon>
        <taxon>Acanthomorphata</taxon>
        <taxon>Carangaria</taxon>
        <taxon>Pleuronectiformes</taxon>
        <taxon>Pleuronectoidei</taxon>
        <taxon>Scophthalmidae</taxon>
        <taxon>Scophthalmus</taxon>
    </lineage>
</organism>
<accession>A0A6A4SHI0</accession>
<comment type="caution">
    <text evidence="1">The sequence shown here is derived from an EMBL/GenBank/DDBJ whole genome shotgun (WGS) entry which is preliminary data.</text>
</comment>